<organism evidence="2 3">
    <name type="scientific">Flammeovirga agarivorans</name>
    <dbReference type="NCBI Taxonomy" id="2726742"/>
    <lineage>
        <taxon>Bacteria</taxon>
        <taxon>Pseudomonadati</taxon>
        <taxon>Bacteroidota</taxon>
        <taxon>Cytophagia</taxon>
        <taxon>Cytophagales</taxon>
        <taxon>Flammeovirgaceae</taxon>
        <taxon>Flammeovirga</taxon>
    </lineage>
</organism>
<reference evidence="2 3" key="1">
    <citation type="submission" date="2020-04" db="EMBL/GenBank/DDBJ databases">
        <title>Flammeovirga sp. SR4, a novel species isolated from seawater.</title>
        <authorList>
            <person name="Wang X."/>
        </authorList>
    </citation>
    <scope>NUCLEOTIDE SEQUENCE [LARGE SCALE GENOMIC DNA]</scope>
    <source>
        <strain evidence="2 3">SR4</strain>
    </source>
</reference>
<name>A0A7X8SKV4_9BACT</name>
<gene>
    <name evidence="2" type="ORF">HGP29_12275</name>
</gene>
<evidence type="ECO:0000313" key="2">
    <source>
        <dbReference type="EMBL" id="NLR91992.1"/>
    </source>
</evidence>
<evidence type="ECO:0000256" key="1">
    <source>
        <dbReference type="SAM" id="SignalP"/>
    </source>
</evidence>
<sequence>MKKFLSIALSMLMSLFVFAEDDKNKNTEEAIVNSSESTEKVEIFKGMYLNMTDEDTYNYIIKELDGEVESHGEYLVDFLGQEVFMRPIFENDRLSKVDIVFRSEDVGLVESNLIMLEKVLNGMEGWTEFKATTDQWLFEKDMDNTIQQMNQLTVYTYGIHRDEIGHGWHAQVQFAPRFDSGVELTEEEMNEKREEVNQIIN</sequence>
<feature type="signal peptide" evidence="1">
    <location>
        <begin position="1"/>
        <end position="19"/>
    </location>
</feature>
<feature type="chain" id="PRO_5030862297" evidence="1">
    <location>
        <begin position="20"/>
        <end position="201"/>
    </location>
</feature>
<keyword evidence="3" id="KW-1185">Reference proteome</keyword>
<comment type="caution">
    <text evidence="2">The sequence shown here is derived from an EMBL/GenBank/DDBJ whole genome shotgun (WGS) entry which is preliminary data.</text>
</comment>
<evidence type="ECO:0000313" key="3">
    <source>
        <dbReference type="Proteomes" id="UP000585050"/>
    </source>
</evidence>
<dbReference type="Proteomes" id="UP000585050">
    <property type="component" value="Unassembled WGS sequence"/>
</dbReference>
<dbReference type="AlphaFoldDB" id="A0A7X8SKV4"/>
<accession>A0A7X8SKV4</accession>
<proteinExistence type="predicted"/>
<keyword evidence="1" id="KW-0732">Signal</keyword>
<dbReference type="EMBL" id="JABAIL010000003">
    <property type="protein sequence ID" value="NLR91992.1"/>
    <property type="molecule type" value="Genomic_DNA"/>
</dbReference>
<protein>
    <submittedName>
        <fullName evidence="2">Uncharacterized protein</fullName>
    </submittedName>
</protein>
<dbReference type="RefSeq" id="WP_168882699.1">
    <property type="nucleotide sequence ID" value="NZ_JABAIL010000003.1"/>
</dbReference>